<dbReference type="EMBL" id="JACYXT010000013">
    <property type="protein sequence ID" value="MBD9726985.1"/>
    <property type="molecule type" value="Genomic_DNA"/>
</dbReference>
<evidence type="ECO:0000313" key="2">
    <source>
        <dbReference type="Proteomes" id="UP000661025"/>
    </source>
</evidence>
<name>A0A927L7K1_9ACTN</name>
<dbReference type="GeneID" id="79929702"/>
<dbReference type="RefSeq" id="WP_086801004.1">
    <property type="nucleotide sequence ID" value="NZ_CP119182.1"/>
</dbReference>
<dbReference type="Pfam" id="PF13365">
    <property type="entry name" value="Trypsin_2"/>
    <property type="match status" value="1"/>
</dbReference>
<dbReference type="SUPFAM" id="SSF50494">
    <property type="entry name" value="Trypsin-like serine proteases"/>
    <property type="match status" value="1"/>
</dbReference>
<comment type="caution">
    <text evidence="1">The sequence shown here is derived from an EMBL/GenBank/DDBJ whole genome shotgun (WGS) entry which is preliminary data.</text>
</comment>
<gene>
    <name evidence="1" type="ORF">IHE70_28025</name>
</gene>
<dbReference type="Gene3D" id="2.40.10.120">
    <property type="match status" value="1"/>
</dbReference>
<proteinExistence type="predicted"/>
<dbReference type="AlphaFoldDB" id="A0A927L7K1"/>
<dbReference type="Proteomes" id="UP000661025">
    <property type="component" value="Unassembled WGS sequence"/>
</dbReference>
<reference evidence="1" key="1">
    <citation type="submission" date="2020-09" db="EMBL/GenBank/DDBJ databases">
        <title>Streptomyces canutascabiei sp. nov., which causes potato common scab and is distributed across the world.</title>
        <authorList>
            <person name="Nguyen H.P."/>
            <person name="Weisberg A.J."/>
            <person name="Chang J.H."/>
            <person name="Clarke C.R."/>
        </authorList>
    </citation>
    <scope>NUCLEOTIDE SEQUENCE</scope>
    <source>
        <strain evidence="1">ID-01-6.2a</strain>
    </source>
</reference>
<protein>
    <submittedName>
        <fullName evidence="1">Trypsin-like peptidase domain-containing protein</fullName>
    </submittedName>
</protein>
<sequence length="338" mass="37375">MLYTQIFADTEVRDEFLDRFEEIRDTYAASGGLESVGGLEGLLSVDRAAVGVQRMIEGTWQRDDSGLEAIVRRFGRPVYLVQRDTVAATADAPDGRAESQVVAARVNAARDRLDGVLPSVGRVDLRNHRLDWVGTAWMVAEGLLVTNRHVAREFAEPSQGGFAFRASPMARMHAYVDWYHEHGRQQESRFKVTEVVWIEPDSSPCDVALLRVAPTGEEGESLPAPIPLTSGDDGLTLGRWVGVVGYPDTGRHDDPEDRLRIFDGIFECKRMAPGQLISFQGERWIHHDATTLGGNSGSVVVDLDTGRALGLHFAGLPKKRNYAVRARDVARLVRERAS</sequence>
<organism evidence="1 2">
    <name type="scientific">Streptomyces caniscabiei</name>
    <dbReference type="NCBI Taxonomy" id="2746961"/>
    <lineage>
        <taxon>Bacteria</taxon>
        <taxon>Bacillati</taxon>
        <taxon>Actinomycetota</taxon>
        <taxon>Actinomycetes</taxon>
        <taxon>Kitasatosporales</taxon>
        <taxon>Streptomycetaceae</taxon>
        <taxon>Streptomyces</taxon>
    </lineage>
</organism>
<dbReference type="InterPro" id="IPR009003">
    <property type="entry name" value="Peptidase_S1_PA"/>
</dbReference>
<evidence type="ECO:0000313" key="1">
    <source>
        <dbReference type="EMBL" id="MBD9726985.1"/>
    </source>
</evidence>
<accession>A0A927L7K1</accession>